<dbReference type="OMA" id="CDAFRIM"/>
<dbReference type="EMBL" id="KQ483870">
    <property type="protein sequence ID" value="KYP39941.1"/>
    <property type="molecule type" value="Genomic_DNA"/>
</dbReference>
<dbReference type="Gramene" id="C.cajan_36683.t">
    <property type="protein sequence ID" value="C.cajan_36683.t.cds1"/>
    <property type="gene ID" value="C.cajan_36683"/>
</dbReference>
<evidence type="ECO:0000313" key="1">
    <source>
        <dbReference type="EMBL" id="KYP39941.1"/>
    </source>
</evidence>
<gene>
    <name evidence="1" type="ORF">KK1_038749</name>
</gene>
<keyword evidence="2" id="KW-1185">Reference proteome</keyword>
<protein>
    <submittedName>
        <fullName evidence="1">Uncharacterized protein</fullName>
    </submittedName>
</protein>
<reference evidence="1" key="1">
    <citation type="journal article" date="2012" name="Nat. Biotechnol.">
        <title>Draft genome sequence of pigeonpea (Cajanus cajan), an orphan legume crop of resource-poor farmers.</title>
        <authorList>
            <person name="Varshney R.K."/>
            <person name="Chen W."/>
            <person name="Li Y."/>
            <person name="Bharti A.K."/>
            <person name="Saxena R.K."/>
            <person name="Schlueter J.A."/>
            <person name="Donoghue M.T."/>
            <person name="Azam S."/>
            <person name="Fan G."/>
            <person name="Whaley A.M."/>
            <person name="Farmer A.D."/>
            <person name="Sheridan J."/>
            <person name="Iwata A."/>
            <person name="Tuteja R."/>
            <person name="Penmetsa R.V."/>
            <person name="Wu W."/>
            <person name="Upadhyaya H.D."/>
            <person name="Yang S.P."/>
            <person name="Shah T."/>
            <person name="Saxena K.B."/>
            <person name="Michael T."/>
            <person name="McCombie W.R."/>
            <person name="Yang B."/>
            <person name="Zhang G."/>
            <person name="Yang H."/>
            <person name="Wang J."/>
            <person name="Spillane C."/>
            <person name="Cook D.R."/>
            <person name="May G.D."/>
            <person name="Xu X."/>
            <person name="Jackson S.A."/>
        </authorList>
    </citation>
    <scope>NUCLEOTIDE SEQUENCE [LARGE SCALE GENOMIC DNA]</scope>
</reference>
<dbReference type="AlphaFoldDB" id="A0A151RBN1"/>
<dbReference type="PANTHER" id="PTHR37610">
    <property type="entry name" value="CCHC-TYPE DOMAIN-CONTAINING PROTEIN"/>
    <property type="match status" value="1"/>
</dbReference>
<evidence type="ECO:0000313" key="2">
    <source>
        <dbReference type="Proteomes" id="UP000075243"/>
    </source>
</evidence>
<dbReference type="PANTHER" id="PTHR37610:SF55">
    <property type="entry name" value="RETROTRANSPOSON COPIA-LIKE N-TERMINAL DOMAIN-CONTAINING PROTEIN"/>
    <property type="match status" value="1"/>
</dbReference>
<dbReference type="Proteomes" id="UP000075243">
    <property type="component" value="Unassembled WGS sequence"/>
</dbReference>
<sequence>MIRALLSKNKFIFVDGSIQEPQKFNQLHDAWVRCNTMILSWITKSIYEQIAQGVIYINNAQRLWEDLKERILKGDYFRFSVLLQEIHSIKQVDRTISCYFTELKILWEELESLRPTPTCTSDVRCLCDLSTKVKDYKDTEYVICFVKGLNDQYNTVKSQILIMDPLLVINKVFSLVL</sequence>
<organism evidence="1 2">
    <name type="scientific">Cajanus cajan</name>
    <name type="common">Pigeon pea</name>
    <name type="synonym">Cajanus indicus</name>
    <dbReference type="NCBI Taxonomy" id="3821"/>
    <lineage>
        <taxon>Eukaryota</taxon>
        <taxon>Viridiplantae</taxon>
        <taxon>Streptophyta</taxon>
        <taxon>Embryophyta</taxon>
        <taxon>Tracheophyta</taxon>
        <taxon>Spermatophyta</taxon>
        <taxon>Magnoliopsida</taxon>
        <taxon>eudicotyledons</taxon>
        <taxon>Gunneridae</taxon>
        <taxon>Pentapetalae</taxon>
        <taxon>rosids</taxon>
        <taxon>fabids</taxon>
        <taxon>Fabales</taxon>
        <taxon>Fabaceae</taxon>
        <taxon>Papilionoideae</taxon>
        <taxon>50 kb inversion clade</taxon>
        <taxon>NPAAA clade</taxon>
        <taxon>indigoferoid/millettioid clade</taxon>
        <taxon>Phaseoleae</taxon>
        <taxon>Cajanus</taxon>
    </lineage>
</organism>
<proteinExistence type="predicted"/>
<name>A0A151RBN1_CAJCA</name>
<accession>A0A151RBN1</accession>